<dbReference type="InterPro" id="IPR036249">
    <property type="entry name" value="Thioredoxin-like_sf"/>
</dbReference>
<dbReference type="Proteomes" id="UP000295729">
    <property type="component" value="Unassembled WGS sequence"/>
</dbReference>
<name>A0A4R6XDC6_9GAMM</name>
<proteinExistence type="predicted"/>
<gene>
    <name evidence="1" type="ORF">C8D85_0335</name>
</gene>
<dbReference type="SUPFAM" id="SSF52833">
    <property type="entry name" value="Thioredoxin-like"/>
    <property type="match status" value="1"/>
</dbReference>
<reference evidence="1 2" key="1">
    <citation type="submission" date="2019-03" db="EMBL/GenBank/DDBJ databases">
        <title>Genomic Encyclopedia of Type Strains, Phase IV (KMG-IV): sequencing the most valuable type-strain genomes for metagenomic binning, comparative biology and taxonomic classification.</title>
        <authorList>
            <person name="Goeker M."/>
        </authorList>
    </citation>
    <scope>NUCLEOTIDE SEQUENCE [LARGE SCALE GENOMIC DNA]</scope>
    <source>
        <strain evidence="1 2">DSM 5604</strain>
    </source>
</reference>
<comment type="caution">
    <text evidence="1">The sequence shown here is derived from an EMBL/GenBank/DDBJ whole genome shotgun (WGS) entry which is preliminary data.</text>
</comment>
<evidence type="ECO:0000313" key="2">
    <source>
        <dbReference type="Proteomes" id="UP000295729"/>
    </source>
</evidence>
<protein>
    <submittedName>
        <fullName evidence="1">Glutaredoxin</fullName>
    </submittedName>
</protein>
<dbReference type="Gene3D" id="3.40.30.10">
    <property type="entry name" value="Glutaredoxin"/>
    <property type="match status" value="1"/>
</dbReference>
<dbReference type="EMBL" id="SNZA01000001">
    <property type="protein sequence ID" value="TDR14983.1"/>
    <property type="molecule type" value="Genomic_DNA"/>
</dbReference>
<dbReference type="AlphaFoldDB" id="A0A4R6XDC6"/>
<organism evidence="1 2">
    <name type="scientific">Marinomonas communis</name>
    <dbReference type="NCBI Taxonomy" id="28254"/>
    <lineage>
        <taxon>Bacteria</taxon>
        <taxon>Pseudomonadati</taxon>
        <taxon>Pseudomonadota</taxon>
        <taxon>Gammaproteobacteria</taxon>
        <taxon>Oceanospirillales</taxon>
        <taxon>Oceanospirillaceae</taxon>
        <taxon>Marinomonas</taxon>
    </lineage>
</organism>
<accession>A0A4R6XDC6</accession>
<evidence type="ECO:0000313" key="1">
    <source>
        <dbReference type="EMBL" id="TDR14983.1"/>
    </source>
</evidence>
<sequence length="78" mass="8881">MKHYTLYCSADNEFCSIAKNTLTRNNIAFDTLSVDTNCANESLMRVFEGENNKTPKVFYGAEYVGDLGDIERLFNRTV</sequence>
<keyword evidence="2" id="KW-1185">Reference proteome</keyword>